<name>A0A8S1V7Q1_9CILI</name>
<reference evidence="1" key="1">
    <citation type="submission" date="2021-01" db="EMBL/GenBank/DDBJ databases">
        <authorList>
            <consortium name="Genoscope - CEA"/>
            <person name="William W."/>
        </authorList>
    </citation>
    <scope>NUCLEOTIDE SEQUENCE</scope>
</reference>
<keyword evidence="2" id="KW-1185">Reference proteome</keyword>
<comment type="caution">
    <text evidence="1">The sequence shown here is derived from an EMBL/GenBank/DDBJ whole genome shotgun (WGS) entry which is preliminary data.</text>
</comment>
<proteinExistence type="predicted"/>
<gene>
    <name evidence="1" type="ORF">PPENT_87.1.T0580049</name>
</gene>
<dbReference type="EMBL" id="CAJJDO010000058">
    <property type="protein sequence ID" value="CAD8172797.1"/>
    <property type="molecule type" value="Genomic_DNA"/>
</dbReference>
<dbReference type="Proteomes" id="UP000689195">
    <property type="component" value="Unassembled WGS sequence"/>
</dbReference>
<evidence type="ECO:0000313" key="1">
    <source>
        <dbReference type="EMBL" id="CAD8172797.1"/>
    </source>
</evidence>
<organism evidence="1 2">
    <name type="scientific">Paramecium pentaurelia</name>
    <dbReference type="NCBI Taxonomy" id="43138"/>
    <lineage>
        <taxon>Eukaryota</taxon>
        <taxon>Sar</taxon>
        <taxon>Alveolata</taxon>
        <taxon>Ciliophora</taxon>
        <taxon>Intramacronucleata</taxon>
        <taxon>Oligohymenophorea</taxon>
        <taxon>Peniculida</taxon>
        <taxon>Parameciidae</taxon>
        <taxon>Paramecium</taxon>
    </lineage>
</organism>
<accession>A0A8S1V7Q1</accession>
<evidence type="ECO:0000313" key="2">
    <source>
        <dbReference type="Proteomes" id="UP000689195"/>
    </source>
</evidence>
<protein>
    <submittedName>
        <fullName evidence="1">Uncharacterized protein</fullName>
    </submittedName>
</protein>
<dbReference type="AlphaFoldDB" id="A0A8S1V7Q1"/>
<sequence>MKIGFQSQIFQQNEQQQQQLLAHQKIQQLIERTQLQNVYQSQQYNLQKNKEFLDQIEFNVDYKGDILLKLNQQNSQSFNFDDEIYKIQDILVQQNRFQYNYQHISFTNKFKLSINNIIHLILILQQYEQLLMQILVLLKFIEIERL</sequence>